<dbReference type="EMBL" id="CP026520">
    <property type="protein sequence ID" value="QAV18684.1"/>
    <property type="molecule type" value="Genomic_DNA"/>
</dbReference>
<evidence type="ECO:0000313" key="14">
    <source>
        <dbReference type="Proteomes" id="UP001527202"/>
    </source>
</evidence>
<dbReference type="InterPro" id="IPR057336">
    <property type="entry name" value="GerAC_N"/>
</dbReference>
<dbReference type="GeneID" id="95375875"/>
<evidence type="ECO:0000256" key="6">
    <source>
        <dbReference type="ARBA" id="ARBA00023139"/>
    </source>
</evidence>
<keyword evidence="7" id="KW-0449">Lipoprotein</keyword>
<evidence type="ECO:0000256" key="1">
    <source>
        <dbReference type="ARBA" id="ARBA00004635"/>
    </source>
</evidence>
<evidence type="ECO:0000259" key="9">
    <source>
        <dbReference type="Pfam" id="PF05504"/>
    </source>
</evidence>
<evidence type="ECO:0000256" key="2">
    <source>
        <dbReference type="ARBA" id="ARBA00007886"/>
    </source>
</evidence>
<sequence>MSIVKRSAWLGILLLLTGCWNSKDLQTMAYATALGIDYADGKYITYVQILNFSNIAKSENNQVGTRIPIWVGRGEGKTVSESLTSIYSTSQLRLFWGHVKAVIVSEALMKKGLPDVYDMLNRYREIRYNILFYGTNKPLDKMLSLTSMLNFSPIESLLTRPEQYFSQKSLILPVYGYKFIANLNEAGNSTMLPSLTANSVVWEEDRSKVSLYEINGAYFFNGTKYTAWLSQEDLKGARWLQTKLERTPLSVPKEHPIVALILESPKYKVDAHVVNEKIRFTISMEIKAFIDEFRERATEAEIETAAETDIKNEILMSFHKGIKKRVDVLKLSETLYRKYPDVWKTHFKGKEFPLDKDSIEKIDVKVNISHTGKYKERK</sequence>
<keyword evidence="14" id="KW-1185">Reference proteome</keyword>
<evidence type="ECO:0000256" key="3">
    <source>
        <dbReference type="ARBA" id="ARBA00022544"/>
    </source>
</evidence>
<evidence type="ECO:0000313" key="11">
    <source>
        <dbReference type="EMBL" id="MCY9597697.1"/>
    </source>
</evidence>
<dbReference type="PROSITE" id="PS51257">
    <property type="entry name" value="PROKAR_LIPOPROTEIN"/>
    <property type="match status" value="1"/>
</dbReference>
<dbReference type="Pfam" id="PF05504">
    <property type="entry name" value="Spore_GerAC"/>
    <property type="match status" value="1"/>
</dbReference>
<proteinExistence type="inferred from homology"/>
<dbReference type="AlphaFoldDB" id="A0A410WWE4"/>
<dbReference type="InterPro" id="IPR046953">
    <property type="entry name" value="Spore_GerAC-like_C"/>
</dbReference>
<dbReference type="GO" id="GO:0009847">
    <property type="term" value="P:spore germination"/>
    <property type="evidence" value="ECO:0007669"/>
    <property type="project" value="InterPro"/>
</dbReference>
<keyword evidence="5" id="KW-0472">Membrane</keyword>
<feature type="domain" description="Spore germination protein N-terminal" evidence="10">
    <location>
        <begin position="21"/>
        <end position="196"/>
    </location>
</feature>
<organism evidence="12 13">
    <name type="scientific">Paenibacillus chitinolyticus</name>
    <dbReference type="NCBI Taxonomy" id="79263"/>
    <lineage>
        <taxon>Bacteria</taxon>
        <taxon>Bacillati</taxon>
        <taxon>Bacillota</taxon>
        <taxon>Bacilli</taxon>
        <taxon>Bacillales</taxon>
        <taxon>Paenibacillaceae</taxon>
        <taxon>Paenibacillus</taxon>
    </lineage>
</organism>
<dbReference type="KEGG" id="pchi:PC41400_13740"/>
<reference evidence="11 14" key="2">
    <citation type="submission" date="2022-05" db="EMBL/GenBank/DDBJ databases">
        <title>Genome Sequencing of Bee-Associated Microbes.</title>
        <authorList>
            <person name="Dunlap C."/>
        </authorList>
    </citation>
    <scope>NUCLEOTIDE SEQUENCE [LARGE SCALE GENOMIC DNA]</scope>
    <source>
        <strain evidence="11 14">NRRL B-23120</strain>
    </source>
</reference>
<gene>
    <name evidence="11" type="ORF">M5X16_18190</name>
    <name evidence="12" type="ORF">PC41400_13740</name>
</gene>
<dbReference type="OrthoDB" id="2380468at2"/>
<dbReference type="Gene3D" id="3.30.300.210">
    <property type="entry name" value="Nutrient germinant receptor protein C, domain 3"/>
    <property type="match status" value="1"/>
</dbReference>
<comment type="similarity">
    <text evidence="2">Belongs to the GerABKC lipoprotein family.</text>
</comment>
<accession>A0A410WWE4</accession>
<comment type="subcellular location">
    <subcellularLocation>
        <location evidence="1">Membrane</location>
        <topology evidence="1">Lipid-anchor</topology>
    </subcellularLocation>
</comment>
<evidence type="ECO:0000256" key="8">
    <source>
        <dbReference type="SAM" id="SignalP"/>
    </source>
</evidence>
<dbReference type="GO" id="GO:0016020">
    <property type="term" value="C:membrane"/>
    <property type="evidence" value="ECO:0007669"/>
    <property type="project" value="UniProtKB-SubCell"/>
</dbReference>
<name>A0A410WWE4_9BACL</name>
<dbReference type="Pfam" id="PF25198">
    <property type="entry name" value="Spore_GerAC_N"/>
    <property type="match status" value="1"/>
</dbReference>
<feature type="chain" id="PRO_5038837988" evidence="8">
    <location>
        <begin position="23"/>
        <end position="378"/>
    </location>
</feature>
<dbReference type="Proteomes" id="UP000288943">
    <property type="component" value="Chromosome"/>
</dbReference>
<protein>
    <submittedName>
        <fullName evidence="12">Ger(X)C family spore germination protein</fullName>
    </submittedName>
</protein>
<evidence type="ECO:0000256" key="5">
    <source>
        <dbReference type="ARBA" id="ARBA00023136"/>
    </source>
</evidence>
<evidence type="ECO:0000256" key="7">
    <source>
        <dbReference type="ARBA" id="ARBA00023288"/>
    </source>
</evidence>
<dbReference type="InterPro" id="IPR038501">
    <property type="entry name" value="Spore_GerAC_C_sf"/>
</dbReference>
<reference evidence="12 13" key="1">
    <citation type="submission" date="2018-01" db="EMBL/GenBank/DDBJ databases">
        <title>The whole genome sequencing and assembly of Paenibacillus chitinolyticus KCCM 41400 strain.</title>
        <authorList>
            <person name="Kim J.-Y."/>
            <person name="Park M.-K."/>
            <person name="Lee Y.-J."/>
            <person name="Yi H."/>
            <person name="Bahn Y.-S."/>
            <person name="Kim J.F."/>
            <person name="Lee D.-W."/>
        </authorList>
    </citation>
    <scope>NUCLEOTIDE SEQUENCE [LARGE SCALE GENOMIC DNA]</scope>
    <source>
        <strain evidence="12 13">KCCM 41400</strain>
    </source>
</reference>
<evidence type="ECO:0000313" key="12">
    <source>
        <dbReference type="EMBL" id="QAV18684.1"/>
    </source>
</evidence>
<feature type="domain" description="Spore germination GerAC-like C-terminal" evidence="9">
    <location>
        <begin position="215"/>
        <end position="372"/>
    </location>
</feature>
<dbReference type="PANTHER" id="PTHR35789">
    <property type="entry name" value="SPORE GERMINATION PROTEIN B3"/>
    <property type="match status" value="1"/>
</dbReference>
<dbReference type="EMBL" id="JAMDMJ010000023">
    <property type="protein sequence ID" value="MCY9597697.1"/>
    <property type="molecule type" value="Genomic_DNA"/>
</dbReference>
<feature type="signal peptide" evidence="8">
    <location>
        <begin position="1"/>
        <end position="22"/>
    </location>
</feature>
<dbReference type="NCBIfam" id="TIGR02887">
    <property type="entry name" value="spore_ger_x_C"/>
    <property type="match status" value="1"/>
</dbReference>
<dbReference type="InterPro" id="IPR008844">
    <property type="entry name" value="Spore_GerAC-like"/>
</dbReference>
<keyword evidence="3" id="KW-0309">Germination</keyword>
<evidence type="ECO:0000259" key="10">
    <source>
        <dbReference type="Pfam" id="PF25198"/>
    </source>
</evidence>
<dbReference type="PANTHER" id="PTHR35789:SF1">
    <property type="entry name" value="SPORE GERMINATION PROTEIN B3"/>
    <property type="match status" value="1"/>
</dbReference>
<dbReference type="RefSeq" id="WP_042227918.1">
    <property type="nucleotide sequence ID" value="NZ_CP026520.1"/>
</dbReference>
<keyword evidence="6" id="KW-0564">Palmitate</keyword>
<keyword evidence="4 8" id="KW-0732">Signal</keyword>
<evidence type="ECO:0000313" key="13">
    <source>
        <dbReference type="Proteomes" id="UP000288943"/>
    </source>
</evidence>
<dbReference type="Proteomes" id="UP001527202">
    <property type="component" value="Unassembled WGS sequence"/>
</dbReference>
<evidence type="ECO:0000256" key="4">
    <source>
        <dbReference type="ARBA" id="ARBA00022729"/>
    </source>
</evidence>